<evidence type="ECO:0000313" key="5">
    <source>
        <dbReference type="EMBL" id="KIW69854.1"/>
    </source>
</evidence>
<evidence type="ECO:0000313" key="6">
    <source>
        <dbReference type="Proteomes" id="UP000054266"/>
    </source>
</evidence>
<gene>
    <name evidence="5" type="ORF">PV04_02177</name>
</gene>
<reference evidence="5 6" key="1">
    <citation type="submission" date="2015-01" db="EMBL/GenBank/DDBJ databases">
        <title>The Genome Sequence of Capronia semiimmersa CBS27337.</title>
        <authorList>
            <consortium name="The Broad Institute Genomics Platform"/>
            <person name="Cuomo C."/>
            <person name="de Hoog S."/>
            <person name="Gorbushina A."/>
            <person name="Stielow B."/>
            <person name="Teixiera M."/>
            <person name="Abouelleil A."/>
            <person name="Chapman S.B."/>
            <person name="Priest M."/>
            <person name="Young S.K."/>
            <person name="Wortman J."/>
            <person name="Nusbaum C."/>
            <person name="Birren B."/>
        </authorList>
    </citation>
    <scope>NUCLEOTIDE SEQUENCE [LARGE SCALE GENOMIC DNA]</scope>
    <source>
        <strain evidence="5 6">CBS 27337</strain>
    </source>
</reference>
<evidence type="ECO:0000256" key="1">
    <source>
        <dbReference type="ARBA" id="ARBA00009291"/>
    </source>
</evidence>
<comment type="similarity">
    <text evidence="1">Belongs to the ADIP family.</text>
</comment>
<name>A0A0D2GCL5_9EURO</name>
<feature type="compositionally biased region" description="Low complexity" evidence="4">
    <location>
        <begin position="566"/>
        <end position="579"/>
    </location>
</feature>
<dbReference type="AlphaFoldDB" id="A0A0D2GCL5"/>
<organism evidence="5 6">
    <name type="scientific">Phialophora macrospora</name>
    <dbReference type="NCBI Taxonomy" id="1851006"/>
    <lineage>
        <taxon>Eukaryota</taxon>
        <taxon>Fungi</taxon>
        <taxon>Dikarya</taxon>
        <taxon>Ascomycota</taxon>
        <taxon>Pezizomycotina</taxon>
        <taxon>Eurotiomycetes</taxon>
        <taxon>Chaetothyriomycetidae</taxon>
        <taxon>Chaetothyriales</taxon>
        <taxon>Herpotrichiellaceae</taxon>
        <taxon>Phialophora</taxon>
    </lineage>
</organism>
<evidence type="ECO:0008006" key="7">
    <source>
        <dbReference type="Google" id="ProtNLM"/>
    </source>
</evidence>
<feature type="compositionally biased region" description="Acidic residues" evidence="4">
    <location>
        <begin position="516"/>
        <end position="533"/>
    </location>
</feature>
<keyword evidence="6" id="KW-1185">Reference proteome</keyword>
<dbReference type="Proteomes" id="UP000054266">
    <property type="component" value="Unassembled WGS sequence"/>
</dbReference>
<feature type="compositionally biased region" description="Basic residues" evidence="4">
    <location>
        <begin position="593"/>
        <end position="602"/>
    </location>
</feature>
<dbReference type="Pfam" id="PF11559">
    <property type="entry name" value="ADIP"/>
    <property type="match status" value="1"/>
</dbReference>
<feature type="region of interest" description="Disordered" evidence="4">
    <location>
        <begin position="566"/>
        <end position="621"/>
    </location>
</feature>
<dbReference type="InterPro" id="IPR021622">
    <property type="entry name" value="Afadin/alpha-actinin-bd"/>
</dbReference>
<evidence type="ECO:0000256" key="3">
    <source>
        <dbReference type="SAM" id="Coils"/>
    </source>
</evidence>
<protein>
    <recommendedName>
        <fullName evidence="7">NIMA interactive protein</fullName>
    </recommendedName>
</protein>
<evidence type="ECO:0000256" key="2">
    <source>
        <dbReference type="ARBA" id="ARBA00023054"/>
    </source>
</evidence>
<feature type="compositionally biased region" description="Basic and acidic residues" evidence="4">
    <location>
        <begin position="439"/>
        <end position="454"/>
    </location>
</feature>
<dbReference type="EMBL" id="KN846957">
    <property type="protein sequence ID" value="KIW69854.1"/>
    <property type="molecule type" value="Genomic_DNA"/>
</dbReference>
<feature type="coiled-coil region" evidence="3">
    <location>
        <begin position="87"/>
        <end position="142"/>
    </location>
</feature>
<keyword evidence="2 3" id="KW-0175">Coiled coil</keyword>
<sequence length="621" mass="69733">MESHSLERASQYLNNILLARGLLSNGKPIDFARPDRHGSNTDATMSRVINLVHDLVLRRDQDADQREILATHIRQARADESQRVIDLQRLQDKNAELARAAAAAESQERALKAHMRKADAQAKELKEQMLKMKSTLDQVRAKCLSDVRKRDAELDRLKAHLAGMQRGKKESSGMKINTINWEPETRGRERRNGQAVDRSEWSLEQESNDFLAALVNEMSTENVSLRRIITDTAEILRDLTGLEGEQSSAADPEDDVEEDGIGIPGQYRKCRQKAARTQQQAQAEVEAENLTSCNELAQQMTGILEHCRSILKDPSFVPIEEVQIRDEEIVKLRVGWEKMATRWKEAVTMMDNWRDRVTETGQAFSKEDLSRLEFGKSVALLPNGQPVFGQDEELSSILYENSRLEEASEEEDQDQQLLADNQGGVQYPKLPHNANTDTQFHHQDLDVPPVEERSPKRRASLARKAGVNLGKPIRPLQPVDLNGLNRSPSHGLALTSTESSSTQSARSGPGSSDSAIEMDGDRADENDDDDVWLDENLTKSRIPRKMKRREPAMSISEKLVAVEAEALQAQRQSPSSQAAPGRKRKQINDNGTRTRKASRRRSTLSPEELAELMGIEQARTG</sequence>
<feature type="compositionally biased region" description="Low complexity" evidence="4">
    <location>
        <begin position="495"/>
        <end position="507"/>
    </location>
</feature>
<evidence type="ECO:0000256" key="4">
    <source>
        <dbReference type="SAM" id="MobiDB-lite"/>
    </source>
</evidence>
<feature type="region of interest" description="Disordered" evidence="4">
    <location>
        <begin position="423"/>
        <end position="553"/>
    </location>
</feature>
<accession>A0A0D2GCL5</accession>
<dbReference type="HOGENOM" id="CLU_010128_1_0_1"/>
<dbReference type="STRING" id="5601.A0A0D2GCL5"/>
<proteinExistence type="inferred from homology"/>